<proteinExistence type="predicted"/>
<accession>A0A8D8G9G4</accession>
<sequence>MPLLTFTSACRRLLIDPLVVTLGAVFLRRVNGRSKPSSRLLISLIFVQDPLKFLFHFITTDITATATHFRDLPPNFAPFPGVELERTLGRGRGRGIAAVHPVGQYVQPDGDETEHGQG</sequence>
<dbReference type="EMBL" id="HBUE01142446">
    <property type="protein sequence ID" value="CAG6501462.1"/>
    <property type="molecule type" value="Transcribed_RNA"/>
</dbReference>
<organism evidence="1">
    <name type="scientific">Culex pipiens</name>
    <name type="common">House mosquito</name>
    <dbReference type="NCBI Taxonomy" id="7175"/>
    <lineage>
        <taxon>Eukaryota</taxon>
        <taxon>Metazoa</taxon>
        <taxon>Ecdysozoa</taxon>
        <taxon>Arthropoda</taxon>
        <taxon>Hexapoda</taxon>
        <taxon>Insecta</taxon>
        <taxon>Pterygota</taxon>
        <taxon>Neoptera</taxon>
        <taxon>Endopterygota</taxon>
        <taxon>Diptera</taxon>
        <taxon>Nematocera</taxon>
        <taxon>Culicoidea</taxon>
        <taxon>Culicidae</taxon>
        <taxon>Culicinae</taxon>
        <taxon>Culicini</taxon>
        <taxon>Culex</taxon>
        <taxon>Culex</taxon>
    </lineage>
</organism>
<evidence type="ECO:0000313" key="1">
    <source>
        <dbReference type="EMBL" id="CAG6501462.1"/>
    </source>
</evidence>
<name>A0A8D8G9G4_CULPI</name>
<dbReference type="AlphaFoldDB" id="A0A8D8G9G4"/>
<protein>
    <submittedName>
        <fullName evidence="1">(northern house mosquito) hypothetical protein</fullName>
    </submittedName>
</protein>
<reference evidence="1" key="1">
    <citation type="submission" date="2021-05" db="EMBL/GenBank/DDBJ databases">
        <authorList>
            <person name="Alioto T."/>
            <person name="Alioto T."/>
            <person name="Gomez Garrido J."/>
        </authorList>
    </citation>
    <scope>NUCLEOTIDE SEQUENCE</scope>
</reference>